<evidence type="ECO:0000256" key="1">
    <source>
        <dbReference type="SAM" id="MobiDB-lite"/>
    </source>
</evidence>
<feature type="region of interest" description="Disordered" evidence="1">
    <location>
        <begin position="96"/>
        <end position="121"/>
    </location>
</feature>
<dbReference type="InterPro" id="IPR008382">
    <property type="entry name" value="SPHK1-interactor_AKAP_110"/>
</dbReference>
<protein>
    <submittedName>
        <fullName evidence="3">A-kinase anchor protein 11-like</fullName>
    </submittedName>
</protein>
<dbReference type="PANTHER" id="PTHR10226:SF3">
    <property type="entry name" value="A-KINASE ANCHOR PROTEIN 11"/>
    <property type="match status" value="1"/>
</dbReference>
<reference evidence="3" key="1">
    <citation type="submission" date="2025-08" db="UniProtKB">
        <authorList>
            <consortium name="RefSeq"/>
        </authorList>
    </citation>
    <scope>IDENTIFICATION</scope>
    <source>
        <tissue evidence="3">Liver</tissue>
    </source>
</reference>
<evidence type="ECO:0000313" key="3">
    <source>
        <dbReference type="RefSeq" id="XP_030891898.1"/>
    </source>
</evidence>
<dbReference type="GeneID" id="115943442"/>
<dbReference type="GO" id="GO:0008104">
    <property type="term" value="P:intracellular protein localization"/>
    <property type="evidence" value="ECO:0007669"/>
    <property type="project" value="TreeGrafter"/>
</dbReference>
<sequence>MRIVFLIYGGQVRELPNVQGRPVAVMVSQPPRMHHSAGQLPNLPLTTDRSCSKENQGLLYYSFSGSALFFSSSGSNGNSSSWSSLGLEGELYEDNLSFPTSDSDGPDDKDEDHEDDGEGLGQDRKILLITNIDMEPCTVDPQLRIILQWLVASEAEVAELYLHDSAKKEFIQVSTCLTGWS</sequence>
<dbReference type="GO" id="GO:0051018">
    <property type="term" value="F:protein kinase A binding"/>
    <property type="evidence" value="ECO:0007669"/>
    <property type="project" value="TreeGrafter"/>
</dbReference>
<evidence type="ECO:0000313" key="2">
    <source>
        <dbReference type="Proteomes" id="UP000245341"/>
    </source>
</evidence>
<dbReference type="AlphaFoldDB" id="A0A7F8RGP0"/>
<dbReference type="GO" id="GO:0005737">
    <property type="term" value="C:cytoplasm"/>
    <property type="evidence" value="ECO:0007669"/>
    <property type="project" value="TreeGrafter"/>
</dbReference>
<dbReference type="Proteomes" id="UP000245341">
    <property type="component" value="Unplaced"/>
</dbReference>
<accession>A0A7F8RGP0</accession>
<proteinExistence type="predicted"/>
<dbReference type="KEGG" id="lww:115943442"/>
<name>A0A7F8RGP0_LEPWE</name>
<gene>
    <name evidence="3" type="primary">LOC115943442</name>
</gene>
<feature type="compositionally biased region" description="Acidic residues" evidence="1">
    <location>
        <begin position="104"/>
        <end position="118"/>
    </location>
</feature>
<organism evidence="2 3">
    <name type="scientific">Leptonychotes weddellii</name>
    <name type="common">Weddell seal</name>
    <name type="synonym">Otaria weddellii</name>
    <dbReference type="NCBI Taxonomy" id="9713"/>
    <lineage>
        <taxon>Eukaryota</taxon>
        <taxon>Metazoa</taxon>
        <taxon>Chordata</taxon>
        <taxon>Craniata</taxon>
        <taxon>Vertebrata</taxon>
        <taxon>Euteleostomi</taxon>
        <taxon>Mammalia</taxon>
        <taxon>Eutheria</taxon>
        <taxon>Laurasiatheria</taxon>
        <taxon>Carnivora</taxon>
        <taxon>Caniformia</taxon>
        <taxon>Pinnipedia</taxon>
        <taxon>Phocidae</taxon>
        <taxon>Monachinae</taxon>
        <taxon>Lobodontini</taxon>
        <taxon>Leptonychotes</taxon>
    </lineage>
</organism>
<dbReference type="PANTHER" id="PTHR10226">
    <property type="entry name" value="A KINASE ANCHOR PROTEIN"/>
    <property type="match status" value="1"/>
</dbReference>
<dbReference type="RefSeq" id="XP_030891898.1">
    <property type="nucleotide sequence ID" value="XM_031036038.1"/>
</dbReference>
<keyword evidence="2" id="KW-1185">Reference proteome</keyword>